<feature type="transmembrane region" description="Helical" evidence="7">
    <location>
        <begin position="98"/>
        <end position="122"/>
    </location>
</feature>
<organism evidence="10 11">
    <name type="scientific">Patiriisocius hiemis</name>
    <dbReference type="NCBI Taxonomy" id="3075604"/>
    <lineage>
        <taxon>Bacteria</taxon>
        <taxon>Pseudomonadati</taxon>
        <taxon>Bacteroidota</taxon>
        <taxon>Flavobacteriia</taxon>
        <taxon>Flavobacteriales</taxon>
        <taxon>Flavobacteriaceae</taxon>
        <taxon>Patiriisocius</taxon>
    </lineage>
</organism>
<evidence type="ECO:0000313" key="11">
    <source>
        <dbReference type="Proteomes" id="UP001254488"/>
    </source>
</evidence>
<feature type="transmembrane region" description="Helical" evidence="7">
    <location>
        <begin position="174"/>
        <end position="193"/>
    </location>
</feature>
<reference evidence="10 11" key="1">
    <citation type="submission" date="2023-09" db="EMBL/GenBank/DDBJ databases">
        <authorList>
            <person name="Rey-Velasco X."/>
        </authorList>
    </citation>
    <scope>NUCLEOTIDE SEQUENCE [LARGE SCALE GENOMIC DNA]</scope>
    <source>
        <strain evidence="10 11">W242</strain>
    </source>
</reference>
<dbReference type="RefSeq" id="WP_311331632.1">
    <property type="nucleotide sequence ID" value="NZ_JAVRHZ010000001.1"/>
</dbReference>
<sequence>MNPQHIFYIIIGILVFNFILDKIVDALNAKHFNDQVPSPINDVYDDKEYKKSQRYKKENYRFGLITSTVSIIATLLFFFFDGFAYIDELARSYSENEIVVGLIFFGCIMLASDLVSTPFGYYKTFVIEEKYGFNKTNTATFFLDKLKGWLVMGIIGGGILALLIWFYQETKSNFWLYAWGLITFFTIFMNMFYARLIVPLFNKQTPLEEGTLRDKIEAYANKVGFTLKNIFVIDGSKRSTKANAYFSGFGSEKRITLYDTLINDLEDEEIVAVLAHEVGHYKKKHIITNLLSSIITTGVMLWLLSLFIGNPLLSEALAVNQPSFHIGLIAFGVLYSPISEIIGIVMNYISRAFEYQADNYAKQTYKGGPLISALKKLSKNSLSNLTPHPAYVFMHYSHPTLLERYQNLMK</sequence>
<evidence type="ECO:0000313" key="10">
    <source>
        <dbReference type="EMBL" id="MDT0554673.1"/>
    </source>
</evidence>
<keyword evidence="4 6" id="KW-0862">Zinc</keyword>
<keyword evidence="2" id="KW-0479">Metal-binding</keyword>
<feature type="transmembrane region" description="Helical" evidence="7">
    <location>
        <begin position="328"/>
        <end position="349"/>
    </location>
</feature>
<keyword evidence="1 6" id="KW-0645">Protease</keyword>
<feature type="transmembrane region" description="Helical" evidence="7">
    <location>
        <begin position="149"/>
        <end position="168"/>
    </location>
</feature>
<evidence type="ECO:0000256" key="5">
    <source>
        <dbReference type="ARBA" id="ARBA00023049"/>
    </source>
</evidence>
<evidence type="ECO:0000256" key="3">
    <source>
        <dbReference type="ARBA" id="ARBA00022801"/>
    </source>
</evidence>
<name>A0ABU2Y922_9FLAO</name>
<comment type="cofactor">
    <cofactor evidence="6">
        <name>Zn(2+)</name>
        <dbReference type="ChEBI" id="CHEBI:29105"/>
    </cofactor>
    <text evidence="6">Binds 1 zinc ion per subunit.</text>
</comment>
<dbReference type="InterPro" id="IPR032456">
    <property type="entry name" value="Peptidase_M48_N"/>
</dbReference>
<keyword evidence="11" id="KW-1185">Reference proteome</keyword>
<dbReference type="CDD" id="cd07343">
    <property type="entry name" value="M48A_Zmpste24p_like"/>
    <property type="match status" value="1"/>
</dbReference>
<keyword evidence="5 6" id="KW-0482">Metalloprotease</keyword>
<keyword evidence="7" id="KW-0472">Membrane</keyword>
<feature type="domain" description="Peptidase M48" evidence="8">
    <location>
        <begin position="206"/>
        <end position="408"/>
    </location>
</feature>
<evidence type="ECO:0000259" key="8">
    <source>
        <dbReference type="Pfam" id="PF01435"/>
    </source>
</evidence>
<feature type="transmembrane region" description="Helical" evidence="7">
    <location>
        <begin position="60"/>
        <end position="86"/>
    </location>
</feature>
<evidence type="ECO:0000259" key="9">
    <source>
        <dbReference type="Pfam" id="PF16491"/>
    </source>
</evidence>
<dbReference type="Proteomes" id="UP001254488">
    <property type="component" value="Unassembled WGS sequence"/>
</dbReference>
<dbReference type="PANTHER" id="PTHR10120">
    <property type="entry name" value="CAAX PRENYL PROTEASE 1"/>
    <property type="match status" value="1"/>
</dbReference>
<evidence type="ECO:0000256" key="6">
    <source>
        <dbReference type="RuleBase" id="RU003983"/>
    </source>
</evidence>
<keyword evidence="3 6" id="KW-0378">Hydrolase</keyword>
<keyword evidence="7" id="KW-1133">Transmembrane helix</keyword>
<dbReference type="InterPro" id="IPR001915">
    <property type="entry name" value="Peptidase_M48"/>
</dbReference>
<dbReference type="InterPro" id="IPR027057">
    <property type="entry name" value="CAXX_Prtase_1"/>
</dbReference>
<feature type="transmembrane region" description="Helical" evidence="7">
    <location>
        <begin position="6"/>
        <end position="24"/>
    </location>
</feature>
<evidence type="ECO:0000256" key="1">
    <source>
        <dbReference type="ARBA" id="ARBA00022670"/>
    </source>
</evidence>
<gene>
    <name evidence="10" type="ORF">RM538_01555</name>
</gene>
<comment type="caution">
    <text evidence="10">The sequence shown here is derived from an EMBL/GenBank/DDBJ whole genome shotgun (WGS) entry which is preliminary data.</text>
</comment>
<protein>
    <submittedName>
        <fullName evidence="10">M48 family metallopeptidase</fullName>
    </submittedName>
</protein>
<evidence type="ECO:0000256" key="7">
    <source>
        <dbReference type="SAM" id="Phobius"/>
    </source>
</evidence>
<dbReference type="Pfam" id="PF01435">
    <property type="entry name" value="Peptidase_M48"/>
    <property type="match status" value="1"/>
</dbReference>
<evidence type="ECO:0000256" key="2">
    <source>
        <dbReference type="ARBA" id="ARBA00022723"/>
    </source>
</evidence>
<feature type="domain" description="CAAX prenyl protease 1 N-terminal" evidence="9">
    <location>
        <begin position="30"/>
        <end position="203"/>
    </location>
</feature>
<proteinExistence type="inferred from homology"/>
<keyword evidence="7" id="KW-0812">Transmembrane</keyword>
<feature type="transmembrane region" description="Helical" evidence="7">
    <location>
        <begin position="286"/>
        <end position="308"/>
    </location>
</feature>
<dbReference type="EMBL" id="JAVRHZ010000001">
    <property type="protein sequence ID" value="MDT0554673.1"/>
    <property type="molecule type" value="Genomic_DNA"/>
</dbReference>
<evidence type="ECO:0000256" key="4">
    <source>
        <dbReference type="ARBA" id="ARBA00022833"/>
    </source>
</evidence>
<dbReference type="Pfam" id="PF16491">
    <property type="entry name" value="Peptidase_M48_N"/>
    <property type="match status" value="1"/>
</dbReference>
<dbReference type="Gene3D" id="3.30.2010.10">
    <property type="entry name" value="Metalloproteases ('zincins'), catalytic domain"/>
    <property type="match status" value="1"/>
</dbReference>
<comment type="similarity">
    <text evidence="6">Belongs to the peptidase M48 family.</text>
</comment>
<accession>A0ABU2Y922</accession>